<evidence type="ECO:0000256" key="4">
    <source>
        <dbReference type="ARBA" id="ARBA00022485"/>
    </source>
</evidence>
<proteinExistence type="inferred from homology"/>
<dbReference type="GO" id="GO:0016491">
    <property type="term" value="F:oxidoreductase activity"/>
    <property type="evidence" value="ECO:0007669"/>
    <property type="project" value="UniProtKB-KW"/>
</dbReference>
<dbReference type="KEGG" id="ddt:AAY81_02540"/>
<evidence type="ECO:0000256" key="2">
    <source>
        <dbReference type="ARBA" id="ARBA00004196"/>
    </source>
</evidence>
<dbReference type="GO" id="GO:0030151">
    <property type="term" value="F:molybdenum ion binding"/>
    <property type="evidence" value="ECO:0007669"/>
    <property type="project" value="TreeGrafter"/>
</dbReference>
<evidence type="ECO:0000256" key="5">
    <source>
        <dbReference type="ARBA" id="ARBA00022723"/>
    </source>
</evidence>
<dbReference type="InterPro" id="IPR009010">
    <property type="entry name" value="Asp_de-COase-like_dom_sf"/>
</dbReference>
<dbReference type="AlphaFoldDB" id="A0A172RX27"/>
<organism evidence="9 10">
    <name type="scientific">Denitrobacterium detoxificans</name>
    <dbReference type="NCBI Taxonomy" id="79604"/>
    <lineage>
        <taxon>Bacteria</taxon>
        <taxon>Bacillati</taxon>
        <taxon>Actinomycetota</taxon>
        <taxon>Coriobacteriia</taxon>
        <taxon>Eggerthellales</taxon>
        <taxon>Eggerthellaceae</taxon>
        <taxon>Denitrobacterium</taxon>
    </lineage>
</organism>
<dbReference type="STRING" id="79604.AAY81_02540"/>
<comment type="similarity">
    <text evidence="3">Belongs to the prokaryotic molybdopterin-containing oxidoreductase family.</text>
</comment>
<keyword evidence="4" id="KW-0004">4Fe-4S</keyword>
<comment type="cofactor">
    <cofactor evidence="1">
        <name>[4Fe-4S] cluster</name>
        <dbReference type="ChEBI" id="CHEBI:49883"/>
    </cofactor>
</comment>
<dbReference type="PATRIC" id="fig|79604.3.peg.518"/>
<protein>
    <submittedName>
        <fullName evidence="9">Formate dehydrogenase major subunit</fullName>
    </submittedName>
</protein>
<keyword evidence="4" id="KW-0411">Iron-sulfur</keyword>
<dbReference type="GO" id="GO:0043546">
    <property type="term" value="F:molybdopterin cofactor binding"/>
    <property type="evidence" value="ECO:0007669"/>
    <property type="project" value="InterPro"/>
</dbReference>
<dbReference type="GO" id="GO:0009061">
    <property type="term" value="P:anaerobic respiration"/>
    <property type="evidence" value="ECO:0007669"/>
    <property type="project" value="TreeGrafter"/>
</dbReference>
<dbReference type="InterPro" id="IPR006655">
    <property type="entry name" value="Mopterin_OxRdtase_prok_CS"/>
</dbReference>
<comment type="subcellular location">
    <subcellularLocation>
        <location evidence="2">Cell envelope</location>
    </subcellularLocation>
</comment>
<evidence type="ECO:0000256" key="1">
    <source>
        <dbReference type="ARBA" id="ARBA00001966"/>
    </source>
</evidence>
<evidence type="ECO:0000256" key="3">
    <source>
        <dbReference type="ARBA" id="ARBA00010312"/>
    </source>
</evidence>
<dbReference type="EMBL" id="FOEC01000003">
    <property type="protein sequence ID" value="SEO65341.1"/>
    <property type="molecule type" value="Genomic_DNA"/>
</dbReference>
<evidence type="ECO:0000313" key="9">
    <source>
        <dbReference type="EMBL" id="SEO65341.1"/>
    </source>
</evidence>
<reference evidence="10" key="1">
    <citation type="submission" date="2016-10" db="EMBL/GenBank/DDBJ databases">
        <authorList>
            <person name="Varghese N."/>
        </authorList>
    </citation>
    <scope>NUCLEOTIDE SEQUENCE [LARGE SCALE GENOMIC DNA]</scope>
    <source>
        <strain evidence="10">DSM 21843</strain>
    </source>
</reference>
<gene>
    <name evidence="9" type="ORF">SAMN02910314_00809</name>
</gene>
<dbReference type="Gene3D" id="3.40.50.740">
    <property type="match status" value="1"/>
</dbReference>
<dbReference type="InterPro" id="IPR006656">
    <property type="entry name" value="Mopterin_OxRdtase"/>
</dbReference>
<sequence length="836" mass="93679">MTSHWEDFANADVILTCGSNNAENHPVSMKWVNRALDAGAKWIVVDPRYTRSAALSDLYCPIRSGTDIAFYGGMINYILEHDKWQHEYCLNYTNISYLINPDFSFDPTTGEFTGWDESSKSYVTTTWGYQTDSETEWDTSETGTYSWVSKDGVPHFDTPTLKTPKKDPTLQDPNCVYQVMKEHYSRYTIDTVASICGMDAETLEQVYELYTSTGEAGKAGTILYAIGQTQHHYGANNARAMCIVQLLLGNIGVPGGGLNALRGEPNVQGCTDMCIMPADLPGYLHWPDADSTPTLADWCAHETYSDGYYTNKPKFMVSFLKSWFGENATFDNDYGYGWLPKVHKPGNWTSIRTFEHMAEGTMKGYFALGQNPAHSGGNTKSIRQSLANLDWLVNADIVMTETGSFWDAPDMDATKIGTECYFLPVASIVEKPGTILNSGRLMQWRQKAIEPQGDTKTDLQIMNLLHKKMVELYDKEGGVCPEPITKVKWDYETDGEADFRKVAWELNGYNVATTDFDKNQPDLLSGFAKLAADGSTACGIWIYSGFYNNNDAPLDPAQQPVARRGQDDPGNIYLHPKWAFSWPANRRIIYNRASADMNGQPWNPDKVAVKWDSASNSWITNDVPDFGATKTDASGATVQVEPNNKAFIMRWEQNACLFSSGMKDMPLPEFYEPYESPTDNILNGRNESPMIQFAEDPSVKRGDRSEYPIVATTYSVTEHWQTGGQTHCCPALNEAQPKQFCEISEELAAEKGIKNGDMVRIWNNRGDIKMYAMVTRRLVPLQVNGETVHEIGMIHHWGWANTFTGSDLTNDLTPNVGDPNSFIPEYKAFLVNIEKA</sequence>
<keyword evidence="10" id="KW-1185">Reference proteome</keyword>
<dbReference type="Gene3D" id="2.40.40.20">
    <property type="match status" value="1"/>
</dbReference>
<dbReference type="CDD" id="cd02792">
    <property type="entry name" value="MopB_CT_Formate-Dh-Na-like"/>
    <property type="match status" value="1"/>
</dbReference>
<feature type="domain" description="Molybdopterin dinucleotide-binding" evidence="8">
    <location>
        <begin position="711"/>
        <end position="829"/>
    </location>
</feature>
<dbReference type="Proteomes" id="UP000182975">
    <property type="component" value="Unassembled WGS sequence"/>
</dbReference>
<evidence type="ECO:0000313" key="10">
    <source>
        <dbReference type="Proteomes" id="UP000182975"/>
    </source>
</evidence>
<dbReference type="Pfam" id="PF00384">
    <property type="entry name" value="Molybdopterin"/>
    <property type="match status" value="1"/>
</dbReference>
<dbReference type="SUPFAM" id="SSF53706">
    <property type="entry name" value="Formate dehydrogenase/DMSO reductase, domains 1-3"/>
    <property type="match status" value="1"/>
</dbReference>
<keyword evidence="4" id="KW-0408">Iron</keyword>
<evidence type="ECO:0000259" key="8">
    <source>
        <dbReference type="Pfam" id="PF01568"/>
    </source>
</evidence>
<name>A0A172RX27_9ACTN</name>
<dbReference type="PROSITE" id="PS00932">
    <property type="entry name" value="MOLYBDOPTERIN_PROK_3"/>
    <property type="match status" value="1"/>
</dbReference>
<dbReference type="PANTHER" id="PTHR43598:SF1">
    <property type="entry name" value="FORMATE DEHYDROGENASE-O MAJOR SUBUNIT"/>
    <property type="match status" value="1"/>
</dbReference>
<dbReference type="SUPFAM" id="SSF50692">
    <property type="entry name" value="ADC-like"/>
    <property type="match status" value="1"/>
</dbReference>
<keyword evidence="6" id="KW-0560">Oxidoreductase</keyword>
<dbReference type="GO" id="GO:0030313">
    <property type="term" value="C:cell envelope"/>
    <property type="evidence" value="ECO:0007669"/>
    <property type="project" value="UniProtKB-SubCell"/>
</dbReference>
<dbReference type="Gene3D" id="3.40.228.10">
    <property type="entry name" value="Dimethylsulfoxide Reductase, domain 2"/>
    <property type="match status" value="2"/>
</dbReference>
<dbReference type="PANTHER" id="PTHR43598">
    <property type="entry name" value="TUNGSTEN-CONTAINING FORMYLMETHANOFURAN DEHYDROGENASE 2 SUBUNIT B"/>
    <property type="match status" value="1"/>
</dbReference>
<dbReference type="InterPro" id="IPR006657">
    <property type="entry name" value="MoPterin_dinucl-bd_dom"/>
</dbReference>
<dbReference type="Pfam" id="PF01568">
    <property type="entry name" value="Molydop_binding"/>
    <property type="match status" value="1"/>
</dbReference>
<keyword evidence="5" id="KW-0479">Metal-binding</keyword>
<dbReference type="GO" id="GO:0009055">
    <property type="term" value="F:electron transfer activity"/>
    <property type="evidence" value="ECO:0007669"/>
    <property type="project" value="TreeGrafter"/>
</dbReference>
<accession>A0A172RX27</accession>
<evidence type="ECO:0000256" key="6">
    <source>
        <dbReference type="ARBA" id="ARBA00023002"/>
    </source>
</evidence>
<feature type="domain" description="Molybdopterin oxidoreductase" evidence="7">
    <location>
        <begin position="2"/>
        <end position="467"/>
    </location>
</feature>
<evidence type="ECO:0000259" key="7">
    <source>
        <dbReference type="Pfam" id="PF00384"/>
    </source>
</evidence>
<dbReference type="GO" id="GO:0051539">
    <property type="term" value="F:4 iron, 4 sulfur cluster binding"/>
    <property type="evidence" value="ECO:0007669"/>
    <property type="project" value="UniProtKB-KW"/>
</dbReference>